<accession>A0A814QI55</accession>
<dbReference type="Pfam" id="PF07065">
    <property type="entry name" value="D123"/>
    <property type="match status" value="1"/>
</dbReference>
<name>A0A814QI55_ADIRI</name>
<dbReference type="AlphaFoldDB" id="A0A814QI55"/>
<dbReference type="Proteomes" id="UP000663828">
    <property type="component" value="Unassembled WGS sequence"/>
</dbReference>
<comment type="caution">
    <text evidence="1">The sequence shown here is derived from an EMBL/GenBank/DDBJ whole genome shotgun (WGS) entry which is preliminary data.</text>
</comment>
<evidence type="ECO:0000313" key="2">
    <source>
        <dbReference type="Proteomes" id="UP000663828"/>
    </source>
</evidence>
<dbReference type="InterPro" id="IPR009772">
    <property type="entry name" value="CDC123"/>
</dbReference>
<evidence type="ECO:0000313" key="1">
    <source>
        <dbReference type="EMBL" id="CAF1120207.1"/>
    </source>
</evidence>
<gene>
    <name evidence="1" type="ORF">XAT740_LOCUS19340</name>
</gene>
<sequence length="307" mass="35807">MMDETQFEQYYEAIKQWTFPSVILPANENQIVALRNGHELFKSLSSTDDDEKTEECFRKYPDLTELAARVDSCSIKRPVFVRLSTRSPKDAVLLLNKDKFKQIFQQVFNELKSDETSEHNRQMIALDEASIRILAVHDGFHAVQLLLASERIQDDLKSSLSLNMIVREFLMDRQTLKSEFRAFIHKRKLTALTQYNEYIVDRALIEQKQVVLESVENFFKRENLLEQIPYDNCVLDLILIESSPGNYRVYICEVNPLAEFAGTGLFSWLNDRAILLGDAPFEFRIRESETKECNQADKQWLSLINDF</sequence>
<keyword evidence="2" id="KW-1185">Reference proteome</keyword>
<organism evidence="1 2">
    <name type="scientific">Adineta ricciae</name>
    <name type="common">Rotifer</name>
    <dbReference type="NCBI Taxonomy" id="249248"/>
    <lineage>
        <taxon>Eukaryota</taxon>
        <taxon>Metazoa</taxon>
        <taxon>Spiralia</taxon>
        <taxon>Gnathifera</taxon>
        <taxon>Rotifera</taxon>
        <taxon>Eurotatoria</taxon>
        <taxon>Bdelloidea</taxon>
        <taxon>Adinetida</taxon>
        <taxon>Adinetidae</taxon>
        <taxon>Adineta</taxon>
    </lineage>
</organism>
<proteinExistence type="predicted"/>
<dbReference type="EMBL" id="CAJNOR010001315">
    <property type="protein sequence ID" value="CAF1120207.1"/>
    <property type="molecule type" value="Genomic_DNA"/>
</dbReference>
<protein>
    <recommendedName>
        <fullName evidence="3">Cell division cycle protein 123 homolog</fullName>
    </recommendedName>
</protein>
<evidence type="ECO:0008006" key="3">
    <source>
        <dbReference type="Google" id="ProtNLM"/>
    </source>
</evidence>
<reference evidence="1" key="1">
    <citation type="submission" date="2021-02" db="EMBL/GenBank/DDBJ databases">
        <authorList>
            <person name="Nowell W R."/>
        </authorList>
    </citation>
    <scope>NUCLEOTIDE SEQUENCE</scope>
</reference>